<feature type="transmembrane region" description="Helical" evidence="1">
    <location>
        <begin position="6"/>
        <end position="25"/>
    </location>
</feature>
<feature type="transmembrane region" description="Helical" evidence="1">
    <location>
        <begin position="249"/>
        <end position="269"/>
    </location>
</feature>
<organism evidence="2 3">
    <name type="scientific">Jutongia hominis</name>
    <dbReference type="NCBI Taxonomy" id="2763664"/>
    <lineage>
        <taxon>Bacteria</taxon>
        <taxon>Bacillati</taxon>
        <taxon>Bacillota</taxon>
        <taxon>Clostridia</taxon>
        <taxon>Lachnospirales</taxon>
        <taxon>Lachnospiraceae</taxon>
        <taxon>Jutongia</taxon>
    </lineage>
</organism>
<keyword evidence="1" id="KW-0812">Transmembrane</keyword>
<keyword evidence="1" id="KW-0472">Membrane</keyword>
<dbReference type="Proteomes" id="UP000637513">
    <property type="component" value="Unassembled WGS sequence"/>
</dbReference>
<feature type="transmembrane region" description="Helical" evidence="1">
    <location>
        <begin position="214"/>
        <end position="233"/>
    </location>
</feature>
<feature type="transmembrane region" description="Helical" evidence="1">
    <location>
        <begin position="182"/>
        <end position="208"/>
    </location>
</feature>
<feature type="transmembrane region" description="Helical" evidence="1">
    <location>
        <begin position="299"/>
        <end position="317"/>
    </location>
</feature>
<feature type="transmembrane region" description="Helical" evidence="1">
    <location>
        <begin position="37"/>
        <end position="57"/>
    </location>
</feature>
<dbReference type="EMBL" id="JACRSW010000030">
    <property type="protein sequence ID" value="MBC8557646.1"/>
    <property type="molecule type" value="Genomic_DNA"/>
</dbReference>
<feature type="transmembrane region" description="Helical" evidence="1">
    <location>
        <begin position="63"/>
        <end position="85"/>
    </location>
</feature>
<sequence>MSSMIKIILGTVITSVIPVLIIEMAKKKKWIELNDFFHRNIIYYMTMFCVLLAGNLYGNTEFVFTIIIGSSILHILGVCGVKFVLEKEEKNTVIWNHGMYYAFSCIVFLFLGADYLMFGNRSSASWFSTENMISRTDGMVLFFLLLFYLFIQAYFSKKSIEQKESGEISYLHENTQSIKKSIIVFVIIFLLIYTGVALLFSGFSYITWKLHQSFYLVNSLLGVWVLNLPYIYLTMRSGNKKEVILEESYIQGLVGLTGGIGCTAIIHPFWMSARYIQDVMILCVIVTLMQLIKKIPATIRGSIMITAYLAVVIGLFVR</sequence>
<name>A0ABR7MV26_9FIRM</name>
<evidence type="ECO:0000256" key="1">
    <source>
        <dbReference type="SAM" id="Phobius"/>
    </source>
</evidence>
<feature type="transmembrane region" description="Helical" evidence="1">
    <location>
        <begin position="97"/>
        <end position="118"/>
    </location>
</feature>
<protein>
    <submittedName>
        <fullName evidence="2">Uncharacterized protein</fullName>
    </submittedName>
</protein>
<proteinExistence type="predicted"/>
<keyword evidence="1" id="KW-1133">Transmembrane helix</keyword>
<comment type="caution">
    <text evidence="2">The sequence shown here is derived from an EMBL/GenBank/DDBJ whole genome shotgun (WGS) entry which is preliminary data.</text>
</comment>
<reference evidence="2 3" key="1">
    <citation type="submission" date="2020-08" db="EMBL/GenBank/DDBJ databases">
        <title>Genome public.</title>
        <authorList>
            <person name="Liu C."/>
            <person name="Sun Q."/>
        </authorList>
    </citation>
    <scope>NUCLEOTIDE SEQUENCE [LARGE SCALE GENOMIC DNA]</scope>
    <source>
        <strain evidence="2 3">BX3</strain>
    </source>
</reference>
<evidence type="ECO:0000313" key="3">
    <source>
        <dbReference type="Proteomes" id="UP000637513"/>
    </source>
</evidence>
<evidence type="ECO:0000313" key="2">
    <source>
        <dbReference type="EMBL" id="MBC8557646.1"/>
    </source>
</evidence>
<keyword evidence="3" id="KW-1185">Reference proteome</keyword>
<feature type="transmembrane region" description="Helical" evidence="1">
    <location>
        <begin position="138"/>
        <end position="155"/>
    </location>
</feature>
<gene>
    <name evidence="2" type="ORF">H8700_07980</name>
</gene>
<accession>A0ABR7MV26</accession>
<dbReference type="RefSeq" id="WP_249304936.1">
    <property type="nucleotide sequence ID" value="NZ_JACRSW010000030.1"/>
</dbReference>